<keyword evidence="6" id="KW-1185">Reference proteome</keyword>
<proteinExistence type="inferred from homology"/>
<organism evidence="5 6">
    <name type="scientific">Neiella marina</name>
    <dbReference type="NCBI Taxonomy" id="508461"/>
    <lineage>
        <taxon>Bacteria</taxon>
        <taxon>Pseudomonadati</taxon>
        <taxon>Pseudomonadota</taxon>
        <taxon>Gammaproteobacteria</taxon>
        <taxon>Alteromonadales</taxon>
        <taxon>Echinimonadaceae</taxon>
        <taxon>Neiella</taxon>
    </lineage>
</organism>
<evidence type="ECO:0000256" key="4">
    <source>
        <dbReference type="ARBA" id="ARBA00023163"/>
    </source>
</evidence>
<dbReference type="Proteomes" id="UP000619743">
    <property type="component" value="Unassembled WGS sequence"/>
</dbReference>
<reference evidence="6" key="1">
    <citation type="journal article" date="2019" name="Int. J. Syst. Evol. Microbiol.">
        <title>The Global Catalogue of Microorganisms (GCM) 10K type strain sequencing project: providing services to taxonomists for standard genome sequencing and annotation.</title>
        <authorList>
            <consortium name="The Broad Institute Genomics Platform"/>
            <consortium name="The Broad Institute Genome Sequencing Center for Infectious Disease"/>
            <person name="Wu L."/>
            <person name="Ma J."/>
        </authorList>
    </citation>
    <scope>NUCLEOTIDE SEQUENCE [LARGE SCALE GENOMIC DNA]</scope>
    <source>
        <strain evidence="6">CGMCC 1.10130</strain>
    </source>
</reference>
<keyword evidence="3" id="KW-0238">DNA-binding</keyword>
<comment type="caution">
    <text evidence="5">The sequence shown here is derived from an EMBL/GenBank/DDBJ whole genome shotgun (WGS) entry which is preliminary data.</text>
</comment>
<name>A0A8J2XPJ6_9GAMM</name>
<evidence type="ECO:0000313" key="6">
    <source>
        <dbReference type="Proteomes" id="UP000619743"/>
    </source>
</evidence>
<evidence type="ECO:0000256" key="3">
    <source>
        <dbReference type="ARBA" id="ARBA00023125"/>
    </source>
</evidence>
<evidence type="ECO:0000256" key="1">
    <source>
        <dbReference type="ARBA" id="ARBA00010234"/>
    </source>
</evidence>
<dbReference type="AlphaFoldDB" id="A0A8J2XPJ6"/>
<dbReference type="InterPro" id="IPR010534">
    <property type="entry name" value="Phage_933W_GpQ"/>
</dbReference>
<dbReference type="Pfam" id="PF06530">
    <property type="entry name" value="Phage_antitermQ"/>
    <property type="match status" value="1"/>
</dbReference>
<dbReference type="GO" id="GO:0060567">
    <property type="term" value="P:negative regulation of termination of DNA-templated transcription"/>
    <property type="evidence" value="ECO:0007669"/>
    <property type="project" value="InterPro"/>
</dbReference>
<dbReference type="GO" id="GO:0003677">
    <property type="term" value="F:DNA binding"/>
    <property type="evidence" value="ECO:0007669"/>
    <property type="project" value="UniProtKB-KW"/>
</dbReference>
<gene>
    <name evidence="5" type="ORF">GCM10011369_23290</name>
</gene>
<keyword evidence="4" id="KW-0804">Transcription</keyword>
<evidence type="ECO:0000313" key="5">
    <source>
        <dbReference type="EMBL" id="GGA80683.1"/>
    </source>
</evidence>
<dbReference type="RefSeq" id="WP_188708203.1">
    <property type="nucleotide sequence ID" value="NZ_BMDX01000011.1"/>
</dbReference>
<evidence type="ECO:0008006" key="7">
    <source>
        <dbReference type="Google" id="ProtNLM"/>
    </source>
</evidence>
<accession>A0A8J2XPJ6</accession>
<comment type="similarity">
    <text evidence="1">Belongs to the phage antitermination Q type 1 family.</text>
</comment>
<evidence type="ECO:0000256" key="2">
    <source>
        <dbReference type="ARBA" id="ARBA00023015"/>
    </source>
</evidence>
<keyword evidence="2" id="KW-0805">Transcription regulation</keyword>
<dbReference type="EMBL" id="BMDX01000011">
    <property type="protein sequence ID" value="GGA80683.1"/>
    <property type="molecule type" value="Genomic_DNA"/>
</dbReference>
<protein>
    <recommendedName>
        <fullName evidence="7">Antitermination protein Q</fullName>
    </recommendedName>
</protein>
<sequence>MQLETTIEYLLAEWGNWAVDGLGLMLCSQSEGKYSEIDDSTALLVDQAIALLGQTHPKAQQVIELYYRKQLSFRKIAITINVGETKTRHMHISSVAWLEGHLMAKGLLLQRAA</sequence>